<evidence type="ECO:0000259" key="2">
    <source>
        <dbReference type="PROSITE" id="PS50222"/>
    </source>
</evidence>
<evidence type="ECO:0000313" key="4">
    <source>
        <dbReference type="Proteomes" id="UP000266385"/>
    </source>
</evidence>
<keyword evidence="4" id="KW-1185">Reference proteome</keyword>
<dbReference type="EMBL" id="QWFX01000014">
    <property type="protein sequence ID" value="RIJ27132.1"/>
    <property type="molecule type" value="Genomic_DNA"/>
</dbReference>
<dbReference type="Gene3D" id="1.10.238.10">
    <property type="entry name" value="EF-hand"/>
    <property type="match status" value="1"/>
</dbReference>
<dbReference type="InterPro" id="IPR002048">
    <property type="entry name" value="EF_hand_dom"/>
</dbReference>
<evidence type="ECO:0000313" key="3">
    <source>
        <dbReference type="EMBL" id="RIJ27132.1"/>
    </source>
</evidence>
<accession>A0A399RBK4</accession>
<dbReference type="SUPFAM" id="SSF47473">
    <property type="entry name" value="EF-hand"/>
    <property type="match status" value="1"/>
</dbReference>
<keyword evidence="1" id="KW-0732">Signal</keyword>
<feature type="chain" id="PRO_5017256575" description="EF-hand domain-containing protein" evidence="1">
    <location>
        <begin position="21"/>
        <end position="107"/>
    </location>
</feature>
<dbReference type="Proteomes" id="UP000266385">
    <property type="component" value="Unassembled WGS sequence"/>
</dbReference>
<organism evidence="3 4">
    <name type="scientific">Henriciella mobilis</name>
    <dbReference type="NCBI Taxonomy" id="2305467"/>
    <lineage>
        <taxon>Bacteria</taxon>
        <taxon>Pseudomonadati</taxon>
        <taxon>Pseudomonadota</taxon>
        <taxon>Alphaproteobacteria</taxon>
        <taxon>Hyphomonadales</taxon>
        <taxon>Hyphomonadaceae</taxon>
        <taxon>Henriciella</taxon>
    </lineage>
</organism>
<protein>
    <recommendedName>
        <fullName evidence="2">EF-hand domain-containing protein</fullName>
    </recommendedName>
</protein>
<dbReference type="GO" id="GO:0005509">
    <property type="term" value="F:calcium ion binding"/>
    <property type="evidence" value="ECO:0007669"/>
    <property type="project" value="InterPro"/>
</dbReference>
<dbReference type="AlphaFoldDB" id="A0A399RBK4"/>
<gene>
    <name evidence="3" type="ORF">D1223_14980</name>
</gene>
<dbReference type="RefSeq" id="WP_119377246.1">
    <property type="nucleotide sequence ID" value="NZ_QWFX01000014.1"/>
</dbReference>
<sequence>MKRFAIISTFAAAGALAASAGEMVAFTDIDANGDGSVSESEFVTYKTAKGDHSAQEASDMFLMVDADADGSVSKAEFAAAKEAWKNKDADVGADVELDVRTDTGSSY</sequence>
<dbReference type="OrthoDB" id="8305448at2"/>
<feature type="signal peptide" evidence="1">
    <location>
        <begin position="1"/>
        <end position="20"/>
    </location>
</feature>
<dbReference type="PROSITE" id="PS00018">
    <property type="entry name" value="EF_HAND_1"/>
    <property type="match status" value="1"/>
</dbReference>
<proteinExistence type="predicted"/>
<dbReference type="SMART" id="SM00054">
    <property type="entry name" value="EFh"/>
    <property type="match status" value="2"/>
</dbReference>
<feature type="domain" description="EF-hand" evidence="2">
    <location>
        <begin position="52"/>
        <end position="87"/>
    </location>
</feature>
<reference evidence="3 4" key="1">
    <citation type="submission" date="2018-08" db="EMBL/GenBank/DDBJ databases">
        <title>Henriciella mobilis sp. nov., isolated from seawater.</title>
        <authorList>
            <person name="Cheng H."/>
            <person name="Wu Y.-H."/>
            <person name="Xu X.-W."/>
            <person name="Guo L.-L."/>
        </authorList>
    </citation>
    <scope>NUCLEOTIDE SEQUENCE [LARGE SCALE GENOMIC DNA]</scope>
    <source>
        <strain evidence="3 4">JN25</strain>
    </source>
</reference>
<dbReference type="InterPro" id="IPR011992">
    <property type="entry name" value="EF-hand-dom_pair"/>
</dbReference>
<dbReference type="PROSITE" id="PS50222">
    <property type="entry name" value="EF_HAND_2"/>
    <property type="match status" value="1"/>
</dbReference>
<dbReference type="Pfam" id="PF13499">
    <property type="entry name" value="EF-hand_7"/>
    <property type="match status" value="1"/>
</dbReference>
<comment type="caution">
    <text evidence="3">The sequence shown here is derived from an EMBL/GenBank/DDBJ whole genome shotgun (WGS) entry which is preliminary data.</text>
</comment>
<dbReference type="InterPro" id="IPR018247">
    <property type="entry name" value="EF_Hand_1_Ca_BS"/>
</dbReference>
<name>A0A399RBK4_9PROT</name>
<evidence type="ECO:0000256" key="1">
    <source>
        <dbReference type="SAM" id="SignalP"/>
    </source>
</evidence>